<sequence>MDSTFIATQEFNHPVDCFCASQKHANTIYFQIGDQIFISEGTKFVESLGWYVRVVVNQSYQFFIHADDLEALLETEKIKSAFDVSLETNFYEYKINQALDEKDENGFHTYVVLLEKSKAMLYPGVASPQ</sequence>
<proteinExistence type="predicted"/>
<keyword evidence="2" id="KW-1185">Reference proteome</keyword>
<organism evidence="1 2">
    <name type="scientific">Halobacillus salinarum</name>
    <dbReference type="NCBI Taxonomy" id="2932257"/>
    <lineage>
        <taxon>Bacteria</taxon>
        <taxon>Bacillati</taxon>
        <taxon>Bacillota</taxon>
        <taxon>Bacilli</taxon>
        <taxon>Bacillales</taxon>
        <taxon>Bacillaceae</taxon>
        <taxon>Halobacillus</taxon>
    </lineage>
</organism>
<evidence type="ECO:0000313" key="1">
    <source>
        <dbReference type="EMBL" id="UOQ42886.1"/>
    </source>
</evidence>
<dbReference type="Proteomes" id="UP000831787">
    <property type="component" value="Chromosome"/>
</dbReference>
<accession>A0ABY4EFE9</accession>
<gene>
    <name evidence="1" type="ORF">MUN89_13035</name>
</gene>
<evidence type="ECO:0000313" key="2">
    <source>
        <dbReference type="Proteomes" id="UP000831787"/>
    </source>
</evidence>
<dbReference type="RefSeq" id="WP_244708246.1">
    <property type="nucleotide sequence ID" value="NZ_CP095073.1"/>
</dbReference>
<protein>
    <submittedName>
        <fullName evidence="1">Uncharacterized protein</fullName>
    </submittedName>
</protein>
<dbReference type="EMBL" id="CP095073">
    <property type="protein sequence ID" value="UOQ42886.1"/>
    <property type="molecule type" value="Genomic_DNA"/>
</dbReference>
<reference evidence="1 2" key="1">
    <citation type="submission" date="2022-04" db="EMBL/GenBank/DDBJ databases">
        <title>Halobacillus sp. isolated from saltern.</title>
        <authorList>
            <person name="Won M."/>
            <person name="Lee C.-M."/>
            <person name="Woen H.-Y."/>
            <person name="Kwon S.-W."/>
        </authorList>
    </citation>
    <scope>NUCLEOTIDE SEQUENCE [LARGE SCALE GENOMIC DNA]</scope>
    <source>
        <strain evidence="1 2">SSBR10-3</strain>
    </source>
</reference>
<name>A0ABY4EFE9_9BACI</name>